<feature type="domain" description="O-antigen ligase-related" evidence="6">
    <location>
        <begin position="181"/>
        <end position="324"/>
    </location>
</feature>
<feature type="transmembrane region" description="Helical" evidence="5">
    <location>
        <begin position="309"/>
        <end position="331"/>
    </location>
</feature>
<dbReference type="Proteomes" id="UP000250369">
    <property type="component" value="Unassembled WGS sequence"/>
</dbReference>
<comment type="subcellular location">
    <subcellularLocation>
        <location evidence="1">Membrane</location>
        <topology evidence="1">Multi-pass membrane protein</topology>
    </subcellularLocation>
</comment>
<name>A0A329M9W4_9BACL</name>
<dbReference type="AlphaFoldDB" id="A0A329M9W4"/>
<feature type="transmembrane region" description="Helical" evidence="5">
    <location>
        <begin position="197"/>
        <end position="212"/>
    </location>
</feature>
<accession>A0A329M9W4</accession>
<sequence length="391" mass="44963">MLVHKDVTKHTINLESLSKLVLLCYICTLYAFYEIRIYVEVAYLLVFFLYLINRRNNQLTIYFVWSLLFVGVCLLSNLWTLDPTSSYKGTRAVLEVVIIGNLLVIFINSREKLHYLIKCFVIAGVVLVAKLLVTTPFDVWGTERIGSYLYNANTMGLFLSISAIAAMQMSNLKNKKVYYFLIIIFFVFIAFTGSKKAFFLFIFGLGLLYLLNKRNKSKVVFAIPISILFVIVGYQIIMSVPQFYAVLGSRIEVLFSLFTGENNIDASTRVRMELIDIGIQLFKQKPYLGYGLASFTNVSYADVYSHNNYIELLVGVGAIGTIIYYSIYIYIIFKLYKYRGETIGNIFLTIIFLLIFMEYGLVSYFGELYQMIIASSVATIKLIYEEKRKTR</sequence>
<evidence type="ECO:0000256" key="4">
    <source>
        <dbReference type="ARBA" id="ARBA00023136"/>
    </source>
</evidence>
<dbReference type="PANTHER" id="PTHR37422:SF13">
    <property type="entry name" value="LIPOPOLYSACCHARIDE BIOSYNTHESIS PROTEIN PA4999-RELATED"/>
    <property type="match status" value="1"/>
</dbReference>
<keyword evidence="3 5" id="KW-1133">Transmembrane helix</keyword>
<evidence type="ECO:0000256" key="5">
    <source>
        <dbReference type="SAM" id="Phobius"/>
    </source>
</evidence>
<keyword evidence="8" id="KW-1185">Reference proteome</keyword>
<dbReference type="InterPro" id="IPR051533">
    <property type="entry name" value="WaaL-like"/>
</dbReference>
<evidence type="ECO:0000256" key="2">
    <source>
        <dbReference type="ARBA" id="ARBA00022692"/>
    </source>
</evidence>
<feature type="transmembrane region" description="Helical" evidence="5">
    <location>
        <begin position="219"/>
        <end position="237"/>
    </location>
</feature>
<evidence type="ECO:0000256" key="3">
    <source>
        <dbReference type="ARBA" id="ARBA00022989"/>
    </source>
</evidence>
<keyword evidence="4 5" id="KW-0472">Membrane</keyword>
<evidence type="ECO:0000259" key="6">
    <source>
        <dbReference type="Pfam" id="PF04932"/>
    </source>
</evidence>
<gene>
    <name evidence="7" type="ORF">DQG23_32505</name>
</gene>
<dbReference type="GO" id="GO:0016020">
    <property type="term" value="C:membrane"/>
    <property type="evidence" value="ECO:0007669"/>
    <property type="project" value="UniProtKB-SubCell"/>
</dbReference>
<feature type="transmembrane region" description="Helical" evidence="5">
    <location>
        <begin position="59"/>
        <end position="79"/>
    </location>
</feature>
<feature type="transmembrane region" description="Helical" evidence="5">
    <location>
        <begin position="145"/>
        <end position="164"/>
    </location>
</feature>
<reference evidence="7 8" key="1">
    <citation type="journal article" date="2009" name="Int. J. Syst. Evol. Microbiol.">
        <title>Paenibacillus contaminans sp. nov., isolated from a contaminated laboratory plate.</title>
        <authorList>
            <person name="Chou J.H."/>
            <person name="Lee J.H."/>
            <person name="Lin M.C."/>
            <person name="Chang P.S."/>
            <person name="Arun A.B."/>
            <person name="Young C.C."/>
            <person name="Chen W.M."/>
        </authorList>
    </citation>
    <scope>NUCLEOTIDE SEQUENCE [LARGE SCALE GENOMIC DNA]</scope>
    <source>
        <strain evidence="7 8">CKOBP-6</strain>
    </source>
</reference>
<dbReference type="RefSeq" id="WP_113035198.1">
    <property type="nucleotide sequence ID" value="NZ_QMFB01000028.1"/>
</dbReference>
<organism evidence="7 8">
    <name type="scientific">Paenibacillus contaminans</name>
    <dbReference type="NCBI Taxonomy" id="450362"/>
    <lineage>
        <taxon>Bacteria</taxon>
        <taxon>Bacillati</taxon>
        <taxon>Bacillota</taxon>
        <taxon>Bacilli</taxon>
        <taxon>Bacillales</taxon>
        <taxon>Paenibacillaceae</taxon>
        <taxon>Paenibacillus</taxon>
    </lineage>
</organism>
<feature type="transmembrane region" description="Helical" evidence="5">
    <location>
        <begin position="176"/>
        <end position="191"/>
    </location>
</feature>
<dbReference type="PANTHER" id="PTHR37422">
    <property type="entry name" value="TEICHURONIC ACID BIOSYNTHESIS PROTEIN TUAE"/>
    <property type="match status" value="1"/>
</dbReference>
<evidence type="ECO:0000313" key="7">
    <source>
        <dbReference type="EMBL" id="RAV13807.1"/>
    </source>
</evidence>
<proteinExistence type="predicted"/>
<evidence type="ECO:0000256" key="1">
    <source>
        <dbReference type="ARBA" id="ARBA00004141"/>
    </source>
</evidence>
<keyword evidence="2 5" id="KW-0812">Transmembrane</keyword>
<dbReference type="InterPro" id="IPR007016">
    <property type="entry name" value="O-antigen_ligase-rel_domated"/>
</dbReference>
<protein>
    <recommendedName>
        <fullName evidence="6">O-antigen ligase-related domain-containing protein</fullName>
    </recommendedName>
</protein>
<feature type="transmembrane region" description="Helical" evidence="5">
    <location>
        <begin position="20"/>
        <end position="52"/>
    </location>
</feature>
<dbReference type="EMBL" id="QMFB01000028">
    <property type="protein sequence ID" value="RAV13807.1"/>
    <property type="molecule type" value="Genomic_DNA"/>
</dbReference>
<dbReference type="Pfam" id="PF04932">
    <property type="entry name" value="Wzy_C"/>
    <property type="match status" value="1"/>
</dbReference>
<feature type="transmembrane region" description="Helical" evidence="5">
    <location>
        <begin position="115"/>
        <end position="133"/>
    </location>
</feature>
<feature type="transmembrane region" description="Helical" evidence="5">
    <location>
        <begin position="91"/>
        <end position="108"/>
    </location>
</feature>
<dbReference type="OrthoDB" id="2678449at2"/>
<feature type="transmembrane region" description="Helical" evidence="5">
    <location>
        <begin position="343"/>
        <end position="362"/>
    </location>
</feature>
<comment type="caution">
    <text evidence="7">The sequence shown here is derived from an EMBL/GenBank/DDBJ whole genome shotgun (WGS) entry which is preliminary data.</text>
</comment>
<evidence type="ECO:0000313" key="8">
    <source>
        <dbReference type="Proteomes" id="UP000250369"/>
    </source>
</evidence>